<feature type="non-terminal residue" evidence="1">
    <location>
        <position position="103"/>
    </location>
</feature>
<comment type="caution">
    <text evidence="1">The sequence shown here is derived from an EMBL/GenBank/DDBJ whole genome shotgun (WGS) entry which is preliminary data.</text>
</comment>
<dbReference type="AlphaFoldDB" id="A0A9N9PER4"/>
<keyword evidence="2" id="KW-1185">Reference proteome</keyword>
<dbReference type="Proteomes" id="UP000789396">
    <property type="component" value="Unassembled WGS sequence"/>
</dbReference>
<organism evidence="1 2">
    <name type="scientific">Racocetra fulgida</name>
    <dbReference type="NCBI Taxonomy" id="60492"/>
    <lineage>
        <taxon>Eukaryota</taxon>
        <taxon>Fungi</taxon>
        <taxon>Fungi incertae sedis</taxon>
        <taxon>Mucoromycota</taxon>
        <taxon>Glomeromycotina</taxon>
        <taxon>Glomeromycetes</taxon>
        <taxon>Diversisporales</taxon>
        <taxon>Gigasporaceae</taxon>
        <taxon>Racocetra</taxon>
    </lineage>
</organism>
<feature type="non-terminal residue" evidence="1">
    <location>
        <position position="1"/>
    </location>
</feature>
<evidence type="ECO:0000313" key="2">
    <source>
        <dbReference type="Proteomes" id="UP000789396"/>
    </source>
</evidence>
<accession>A0A9N9PER4</accession>
<evidence type="ECO:0000313" key="1">
    <source>
        <dbReference type="EMBL" id="CAG8809559.1"/>
    </source>
</evidence>
<protein>
    <submittedName>
        <fullName evidence="1">1553_t:CDS:1</fullName>
    </submittedName>
</protein>
<gene>
    <name evidence="1" type="ORF">RFULGI_LOCUS18605</name>
</gene>
<dbReference type="EMBL" id="CAJVPZ010082929">
    <property type="protein sequence ID" value="CAG8809559.1"/>
    <property type="molecule type" value="Genomic_DNA"/>
</dbReference>
<dbReference type="OrthoDB" id="1898221at2759"/>
<reference evidence="1" key="1">
    <citation type="submission" date="2021-06" db="EMBL/GenBank/DDBJ databases">
        <authorList>
            <person name="Kallberg Y."/>
            <person name="Tangrot J."/>
            <person name="Rosling A."/>
        </authorList>
    </citation>
    <scope>NUCLEOTIDE SEQUENCE</scope>
    <source>
        <strain evidence="1">IN212</strain>
    </source>
</reference>
<name>A0A9N9PER4_9GLOM</name>
<sequence length="103" mass="11237">DKAVFIDAITHKKIRCGDLKRDTRKFAAGVQDHLGFKQELTYQLLDSGATVVIAHPDTISISVAIGASINAKIPESNIFVLGDHEVHGIQPYTTLLSIREAEP</sequence>
<proteinExistence type="predicted"/>